<name>A0A0E9V7I6_ANGAN</name>
<accession>A0A0E9V7I6</accession>
<organism evidence="1">
    <name type="scientific">Anguilla anguilla</name>
    <name type="common">European freshwater eel</name>
    <name type="synonym">Muraena anguilla</name>
    <dbReference type="NCBI Taxonomy" id="7936"/>
    <lineage>
        <taxon>Eukaryota</taxon>
        <taxon>Metazoa</taxon>
        <taxon>Chordata</taxon>
        <taxon>Craniata</taxon>
        <taxon>Vertebrata</taxon>
        <taxon>Euteleostomi</taxon>
        <taxon>Actinopterygii</taxon>
        <taxon>Neopterygii</taxon>
        <taxon>Teleostei</taxon>
        <taxon>Anguilliformes</taxon>
        <taxon>Anguillidae</taxon>
        <taxon>Anguilla</taxon>
    </lineage>
</organism>
<proteinExistence type="predicted"/>
<evidence type="ECO:0000313" key="1">
    <source>
        <dbReference type="EMBL" id="JAH74002.1"/>
    </source>
</evidence>
<sequence>MVYWGKEHFTIEKMPYDKQTTFCISWRRWQNIQDKESYANYVTDCYMTI</sequence>
<reference evidence="1" key="1">
    <citation type="submission" date="2014-11" db="EMBL/GenBank/DDBJ databases">
        <authorList>
            <person name="Amaro Gonzalez C."/>
        </authorList>
    </citation>
    <scope>NUCLEOTIDE SEQUENCE</scope>
</reference>
<dbReference type="AlphaFoldDB" id="A0A0E9V7I6"/>
<reference evidence="1" key="2">
    <citation type="journal article" date="2015" name="Fish Shellfish Immunol.">
        <title>Early steps in the European eel (Anguilla anguilla)-Vibrio vulnificus interaction in the gills: Role of the RtxA13 toxin.</title>
        <authorList>
            <person name="Callol A."/>
            <person name="Pajuelo D."/>
            <person name="Ebbesson L."/>
            <person name="Teles M."/>
            <person name="MacKenzie S."/>
            <person name="Amaro C."/>
        </authorList>
    </citation>
    <scope>NUCLEOTIDE SEQUENCE</scope>
</reference>
<dbReference type="EMBL" id="GBXM01034575">
    <property type="protein sequence ID" value="JAH74002.1"/>
    <property type="molecule type" value="Transcribed_RNA"/>
</dbReference>
<protein>
    <submittedName>
        <fullName evidence="1">Uncharacterized protein</fullName>
    </submittedName>
</protein>